<protein>
    <submittedName>
        <fullName evidence="2">DUF2087 domain-containing protein</fullName>
    </submittedName>
</protein>
<evidence type="ECO:0000313" key="2">
    <source>
        <dbReference type="EMBL" id="WTW61237.1"/>
    </source>
</evidence>
<gene>
    <name evidence="2" type="ORF">OG549_11560</name>
</gene>
<dbReference type="InterPro" id="IPR018656">
    <property type="entry name" value="DUF2087"/>
</dbReference>
<reference evidence="2" key="1">
    <citation type="submission" date="2022-10" db="EMBL/GenBank/DDBJ databases">
        <title>The complete genomes of actinobacterial strains from the NBC collection.</title>
        <authorList>
            <person name="Joergensen T.S."/>
            <person name="Alvarez Arevalo M."/>
            <person name="Sterndorff E.B."/>
            <person name="Faurdal D."/>
            <person name="Vuksanovic O."/>
            <person name="Mourched A.-S."/>
            <person name="Charusanti P."/>
            <person name="Shaw S."/>
            <person name="Blin K."/>
            <person name="Weber T."/>
        </authorList>
    </citation>
    <scope>NUCLEOTIDE SEQUENCE</scope>
    <source>
        <strain evidence="2">NBC_00003</strain>
    </source>
</reference>
<evidence type="ECO:0000259" key="1">
    <source>
        <dbReference type="Pfam" id="PF09860"/>
    </source>
</evidence>
<proteinExistence type="predicted"/>
<sequence>MSENAATGPRAVTALFPQGRLTAIPRKTARREQVLVHLSETLFERDRDYSEREVNDALLTVHDDFSALRRHLVIGGHLSRTRDGSTYRRGK</sequence>
<accession>A0AAU2V1N0</accession>
<dbReference type="AlphaFoldDB" id="A0AAU2V1N0"/>
<name>A0AAU2V1N0_9ACTN</name>
<dbReference type="EMBL" id="CP108318">
    <property type="protein sequence ID" value="WTW61237.1"/>
    <property type="molecule type" value="Genomic_DNA"/>
</dbReference>
<feature type="domain" description="DUF2087" evidence="1">
    <location>
        <begin position="20"/>
        <end position="89"/>
    </location>
</feature>
<organism evidence="2">
    <name type="scientific">Streptomyces sp. NBC_00003</name>
    <dbReference type="NCBI Taxonomy" id="2903608"/>
    <lineage>
        <taxon>Bacteria</taxon>
        <taxon>Bacillati</taxon>
        <taxon>Actinomycetota</taxon>
        <taxon>Actinomycetes</taxon>
        <taxon>Kitasatosporales</taxon>
        <taxon>Streptomycetaceae</taxon>
        <taxon>Streptomyces</taxon>
    </lineage>
</organism>
<dbReference type="Pfam" id="PF09860">
    <property type="entry name" value="DUF2087"/>
    <property type="match status" value="1"/>
</dbReference>